<reference evidence="1" key="1">
    <citation type="submission" date="2019-08" db="EMBL/GenBank/DDBJ databases">
        <authorList>
            <person name="Kucharzyk K."/>
            <person name="Murdoch R.W."/>
            <person name="Higgins S."/>
            <person name="Loffler F."/>
        </authorList>
    </citation>
    <scope>NUCLEOTIDE SEQUENCE</scope>
</reference>
<evidence type="ECO:0008006" key="2">
    <source>
        <dbReference type="Google" id="ProtNLM"/>
    </source>
</evidence>
<dbReference type="EMBL" id="VSSQ01139209">
    <property type="protein sequence ID" value="MPN61916.1"/>
    <property type="molecule type" value="Genomic_DNA"/>
</dbReference>
<name>A0A645JEL1_9ZZZZ</name>
<evidence type="ECO:0000313" key="1">
    <source>
        <dbReference type="EMBL" id="MPN61916.1"/>
    </source>
</evidence>
<sequence>MATPMAGYGARCCCGALNGAIMVIGALSGRESGNTEFSEFKACLSYSKEMHERFIKEYGAACCRVISRKQEFGSPEHMTECRRLVEKTAGMLVDLINETEALQKQG</sequence>
<dbReference type="NCBIfam" id="TIGR01909">
    <property type="entry name" value="C_GCAxxG_C_C"/>
    <property type="match status" value="1"/>
</dbReference>
<protein>
    <recommendedName>
        <fullName evidence="2">C_GCAxxG_C_C family protein</fullName>
    </recommendedName>
</protein>
<accession>A0A645JEL1</accession>
<organism evidence="1">
    <name type="scientific">bioreactor metagenome</name>
    <dbReference type="NCBI Taxonomy" id="1076179"/>
    <lineage>
        <taxon>unclassified sequences</taxon>
        <taxon>metagenomes</taxon>
        <taxon>ecological metagenomes</taxon>
    </lineage>
</organism>
<dbReference type="InterPro" id="IPR036280">
    <property type="entry name" value="Multihaem_cyt_sf"/>
</dbReference>
<comment type="caution">
    <text evidence="1">The sequence shown here is derived from an EMBL/GenBank/DDBJ whole genome shotgun (WGS) entry which is preliminary data.</text>
</comment>
<dbReference type="AlphaFoldDB" id="A0A645JEL1"/>
<dbReference type="Pfam" id="PF09719">
    <property type="entry name" value="C_GCAxxG_C_C"/>
    <property type="match status" value="1"/>
</dbReference>
<dbReference type="SUPFAM" id="SSF48695">
    <property type="entry name" value="Multiheme cytochromes"/>
    <property type="match status" value="1"/>
</dbReference>
<dbReference type="InterPro" id="IPR010181">
    <property type="entry name" value="CGCAxxGCC_motif"/>
</dbReference>
<gene>
    <name evidence="1" type="ORF">SDC9_209662</name>
</gene>
<proteinExistence type="predicted"/>